<comment type="caution">
    <text evidence="5">The sequence shown here is derived from an EMBL/GenBank/DDBJ whole genome shotgun (WGS) entry which is preliminary data.</text>
</comment>
<comment type="subcellular location">
    <subcellularLocation>
        <location evidence="3">Cytoplasm</location>
    </subcellularLocation>
</comment>
<accession>A0A955LVR0</accession>
<dbReference type="GO" id="GO:0051082">
    <property type="term" value="F:unfolded protein binding"/>
    <property type="evidence" value="ECO:0007669"/>
    <property type="project" value="TreeGrafter"/>
</dbReference>
<dbReference type="GO" id="GO:0005737">
    <property type="term" value="C:cytoplasm"/>
    <property type="evidence" value="ECO:0007669"/>
    <property type="project" value="UniProtKB-SubCell"/>
</dbReference>
<dbReference type="EMBL" id="JAGQKY010000048">
    <property type="protein sequence ID" value="MCA9397485.1"/>
    <property type="molecule type" value="Genomic_DNA"/>
</dbReference>
<evidence type="ECO:0000313" key="6">
    <source>
        <dbReference type="Proteomes" id="UP000699691"/>
    </source>
</evidence>
<dbReference type="InterPro" id="IPR018369">
    <property type="entry name" value="Chaprnonin_Cpn10_CS"/>
</dbReference>
<dbReference type="PANTHER" id="PTHR10772">
    <property type="entry name" value="10 KDA HEAT SHOCK PROTEIN"/>
    <property type="match status" value="1"/>
</dbReference>
<dbReference type="GO" id="GO:0051087">
    <property type="term" value="F:protein-folding chaperone binding"/>
    <property type="evidence" value="ECO:0007669"/>
    <property type="project" value="TreeGrafter"/>
</dbReference>
<dbReference type="GO" id="GO:0005524">
    <property type="term" value="F:ATP binding"/>
    <property type="evidence" value="ECO:0007669"/>
    <property type="project" value="InterPro"/>
</dbReference>
<dbReference type="CDD" id="cd00320">
    <property type="entry name" value="cpn10"/>
    <property type="match status" value="1"/>
</dbReference>
<proteinExistence type="inferred from homology"/>
<keyword evidence="2 3" id="KW-0143">Chaperone</keyword>
<dbReference type="InterPro" id="IPR037124">
    <property type="entry name" value="Chaperonin_GroES_sf"/>
</dbReference>
<name>A0A955LVR0_UNCKA</name>
<dbReference type="PROSITE" id="PS00681">
    <property type="entry name" value="CHAPERONINS_CPN10"/>
    <property type="match status" value="1"/>
</dbReference>
<dbReference type="AlphaFoldDB" id="A0A955LVR0"/>
<evidence type="ECO:0000256" key="1">
    <source>
        <dbReference type="ARBA" id="ARBA00006975"/>
    </source>
</evidence>
<comment type="subunit">
    <text evidence="3">Heptamer of 7 subunits arranged in a ring. Interacts with the chaperonin GroEL.</text>
</comment>
<dbReference type="Proteomes" id="UP000699691">
    <property type="component" value="Unassembled WGS sequence"/>
</dbReference>
<sequence length="100" mass="10876">MAKKVKPLGDKILIRPYSREEKTESGIILPDTAAKERPEEGEVLAIGPGSRADDGSRVSIDELSVGDKVVFTKYGPQELTVDGEELLLVALKDILAKIEE</sequence>
<dbReference type="HAMAP" id="MF_00580">
    <property type="entry name" value="CH10"/>
    <property type="match status" value="1"/>
</dbReference>
<dbReference type="InterPro" id="IPR020818">
    <property type="entry name" value="Chaperonin_GroES"/>
</dbReference>
<gene>
    <name evidence="3" type="primary">groES</name>
    <name evidence="3" type="synonym">groS</name>
    <name evidence="5" type="ORF">KC573_01535</name>
</gene>
<evidence type="ECO:0000313" key="5">
    <source>
        <dbReference type="EMBL" id="MCA9397485.1"/>
    </source>
</evidence>
<dbReference type="PANTHER" id="PTHR10772:SF63">
    <property type="entry name" value="20 KDA CHAPERONIN, CHLOROPLASTIC"/>
    <property type="match status" value="1"/>
</dbReference>
<dbReference type="PRINTS" id="PR00297">
    <property type="entry name" value="CHAPERONIN10"/>
</dbReference>
<protein>
    <recommendedName>
        <fullName evidence="3">Co-chaperonin GroES</fullName>
    </recommendedName>
    <alternativeName>
        <fullName evidence="3">10 kDa chaperonin</fullName>
    </alternativeName>
    <alternativeName>
        <fullName evidence="3">Chaperonin-10</fullName>
        <shortName evidence="3">Cpn10</shortName>
    </alternativeName>
</protein>
<evidence type="ECO:0000256" key="3">
    <source>
        <dbReference type="HAMAP-Rule" id="MF_00580"/>
    </source>
</evidence>
<dbReference type="Pfam" id="PF00166">
    <property type="entry name" value="Cpn10"/>
    <property type="match status" value="1"/>
</dbReference>
<evidence type="ECO:0000256" key="2">
    <source>
        <dbReference type="ARBA" id="ARBA00023186"/>
    </source>
</evidence>
<dbReference type="SMART" id="SM00883">
    <property type="entry name" value="Cpn10"/>
    <property type="match status" value="1"/>
</dbReference>
<evidence type="ECO:0000256" key="4">
    <source>
        <dbReference type="RuleBase" id="RU000535"/>
    </source>
</evidence>
<reference evidence="5" key="2">
    <citation type="journal article" date="2021" name="Microbiome">
        <title>Successional dynamics and alternative stable states in a saline activated sludge microbial community over 9 years.</title>
        <authorList>
            <person name="Wang Y."/>
            <person name="Ye J."/>
            <person name="Ju F."/>
            <person name="Liu L."/>
            <person name="Boyd J.A."/>
            <person name="Deng Y."/>
            <person name="Parks D.H."/>
            <person name="Jiang X."/>
            <person name="Yin X."/>
            <person name="Woodcroft B.J."/>
            <person name="Tyson G.W."/>
            <person name="Hugenholtz P."/>
            <person name="Polz M.F."/>
            <person name="Zhang T."/>
        </authorList>
    </citation>
    <scope>NUCLEOTIDE SEQUENCE</scope>
    <source>
        <strain evidence="5">HKST-UBA02</strain>
    </source>
</reference>
<dbReference type="Gene3D" id="2.30.33.40">
    <property type="entry name" value="GroES chaperonin"/>
    <property type="match status" value="1"/>
</dbReference>
<dbReference type="GO" id="GO:0046872">
    <property type="term" value="F:metal ion binding"/>
    <property type="evidence" value="ECO:0007669"/>
    <property type="project" value="TreeGrafter"/>
</dbReference>
<dbReference type="NCBIfam" id="NF001531">
    <property type="entry name" value="PRK00364.2-2"/>
    <property type="match status" value="1"/>
</dbReference>
<keyword evidence="3" id="KW-0963">Cytoplasm</keyword>
<dbReference type="FunFam" id="2.30.33.40:FF:000001">
    <property type="entry name" value="10 kDa chaperonin"/>
    <property type="match status" value="1"/>
</dbReference>
<reference evidence="5" key="1">
    <citation type="submission" date="2020-04" db="EMBL/GenBank/DDBJ databases">
        <authorList>
            <person name="Zhang T."/>
        </authorList>
    </citation>
    <scope>NUCLEOTIDE SEQUENCE</scope>
    <source>
        <strain evidence="5">HKST-UBA02</strain>
    </source>
</reference>
<dbReference type="GO" id="GO:0044183">
    <property type="term" value="F:protein folding chaperone"/>
    <property type="evidence" value="ECO:0007669"/>
    <property type="project" value="InterPro"/>
</dbReference>
<organism evidence="5 6">
    <name type="scientific">candidate division WWE3 bacterium</name>
    <dbReference type="NCBI Taxonomy" id="2053526"/>
    <lineage>
        <taxon>Bacteria</taxon>
        <taxon>Katanobacteria</taxon>
    </lineage>
</organism>
<dbReference type="SUPFAM" id="SSF50129">
    <property type="entry name" value="GroES-like"/>
    <property type="match status" value="1"/>
</dbReference>
<comment type="function">
    <text evidence="3 4">Together with the chaperonin GroEL, plays an essential role in assisting protein folding. The GroEL-GroES system forms a nano-cage that allows encapsulation of the non-native substrate proteins and provides a physical environment optimized to promote and accelerate protein folding. GroES binds to the apical surface of the GroEL ring, thereby capping the opening of the GroEL channel.</text>
</comment>
<comment type="similarity">
    <text evidence="1 3 4">Belongs to the GroES chaperonin family.</text>
</comment>
<dbReference type="InterPro" id="IPR011032">
    <property type="entry name" value="GroES-like_sf"/>
</dbReference>